<dbReference type="KEGG" id="prv:G7070_17005"/>
<dbReference type="SUPFAM" id="SSF51735">
    <property type="entry name" value="NAD(P)-binding Rossmann-fold domains"/>
    <property type="match status" value="2"/>
</dbReference>
<dbReference type="Gene3D" id="3.40.50.720">
    <property type="entry name" value="NAD(P)-binding Rossmann-like Domain"/>
    <property type="match status" value="2"/>
</dbReference>
<name>A0A6G7YA53_9ACTN</name>
<dbReference type="Proteomes" id="UP000501058">
    <property type="component" value="Chromosome"/>
</dbReference>
<reference evidence="1 2" key="1">
    <citation type="submission" date="2020-03" db="EMBL/GenBank/DDBJ databases">
        <title>Propioniciclava sp. nov., isolated from Hydrophilus acuminatus.</title>
        <authorList>
            <person name="Hyun D.-W."/>
            <person name="Bae J.-W."/>
        </authorList>
    </citation>
    <scope>NUCLEOTIDE SEQUENCE [LARGE SCALE GENOMIC DNA]</scope>
    <source>
        <strain evidence="1 2">HDW11</strain>
    </source>
</reference>
<organism evidence="1 2">
    <name type="scientific">Propioniciclava coleopterorum</name>
    <dbReference type="NCBI Taxonomy" id="2714937"/>
    <lineage>
        <taxon>Bacteria</taxon>
        <taxon>Bacillati</taxon>
        <taxon>Actinomycetota</taxon>
        <taxon>Actinomycetes</taxon>
        <taxon>Propionibacteriales</taxon>
        <taxon>Propionibacteriaceae</taxon>
        <taxon>Propioniciclava</taxon>
    </lineage>
</organism>
<gene>
    <name evidence="1" type="ORF">G7070_17005</name>
</gene>
<dbReference type="InterPro" id="IPR050721">
    <property type="entry name" value="Trk_Ktr_HKT_K-transport"/>
</dbReference>
<evidence type="ECO:0000313" key="1">
    <source>
        <dbReference type="EMBL" id="QIK73650.1"/>
    </source>
</evidence>
<accession>A0A6G7YA53</accession>
<dbReference type="PANTHER" id="PTHR43833">
    <property type="entry name" value="POTASSIUM CHANNEL PROTEIN 2-RELATED-RELATED"/>
    <property type="match status" value="1"/>
</dbReference>
<evidence type="ECO:0000313" key="2">
    <source>
        <dbReference type="Proteomes" id="UP000501058"/>
    </source>
</evidence>
<proteinExistence type="predicted"/>
<keyword evidence="2" id="KW-1185">Reference proteome</keyword>
<sequence>MLALTHSDDVNLAIVMAVALLRDDVPVIACANDRMTGNAMHDFGAEAVVNPYERYGNYLVMRLRRPDTYRLVTWLTAKPGEPLPPETEEHEDGHWVITSDDRFGHEIAQDLEDAGLNWTLTEAADGPPDVTDAVGFIAGSTNDALNLALAGHARLENPDIFVSIRQRSPRSKPLLAAMDPDSVFIPAQLTVAEALARVVTPDFWDFVRHLWTLDDEASDALLRRIVARVGRGSPDTDRLVLDAAQAPAVTRWLRQGRTLRLGDLFRHPDDREIKVQALPVTVIRNGVDAFVPDLDLELCVGDTIVAVGRPNAFDIMSQALYYEQTVEYLATGVQVPDTWVGRVLTRRRRAGDSAQD</sequence>
<dbReference type="AlphaFoldDB" id="A0A6G7YA53"/>
<dbReference type="InterPro" id="IPR036291">
    <property type="entry name" value="NAD(P)-bd_dom_sf"/>
</dbReference>
<protein>
    <submittedName>
        <fullName evidence="1">Uncharacterized protein</fullName>
    </submittedName>
</protein>
<dbReference type="PANTHER" id="PTHR43833:SF9">
    <property type="entry name" value="POTASSIUM CHANNEL PROTEIN YUGO-RELATED"/>
    <property type="match status" value="1"/>
</dbReference>
<dbReference type="RefSeq" id="WP_166234717.1">
    <property type="nucleotide sequence ID" value="NZ_CP049865.1"/>
</dbReference>
<dbReference type="EMBL" id="CP049865">
    <property type="protein sequence ID" value="QIK73650.1"/>
    <property type="molecule type" value="Genomic_DNA"/>
</dbReference>